<name>A0A0A9DIR1_ARUDO</name>
<dbReference type="PANTHER" id="PTHR43051:SF1">
    <property type="entry name" value="POLYNUCLEOTIDE ADENYLYLTRANSFERASE FAMILY PROTEIN"/>
    <property type="match status" value="1"/>
</dbReference>
<dbReference type="AlphaFoldDB" id="A0A0A9DIR1"/>
<reference evidence="1" key="2">
    <citation type="journal article" date="2015" name="Data Brief">
        <title>Shoot transcriptome of the giant reed, Arundo donax.</title>
        <authorList>
            <person name="Barrero R.A."/>
            <person name="Guerrero F.D."/>
            <person name="Moolhuijzen P."/>
            <person name="Goolsby J.A."/>
            <person name="Tidwell J."/>
            <person name="Bellgard S.E."/>
            <person name="Bellgard M.I."/>
        </authorList>
    </citation>
    <scope>NUCLEOTIDE SEQUENCE</scope>
    <source>
        <tissue evidence="1">Shoot tissue taken approximately 20 cm above the soil surface</tissue>
    </source>
</reference>
<dbReference type="PANTHER" id="PTHR43051">
    <property type="entry name" value="POLYNUCLEOTIDE ADENYLYLTRANSFERASE FAMILY PROTEIN"/>
    <property type="match status" value="1"/>
</dbReference>
<proteinExistence type="predicted"/>
<evidence type="ECO:0000313" key="1">
    <source>
        <dbReference type="EMBL" id="JAD87681.1"/>
    </source>
</evidence>
<sequence length="134" mass="14925">MEQTSHLASLVKSSVETLKCLDALQQSVARHWEPSQFPGVVFVSRCEGTRLRIIFEGLNSDLTSYDNGRGMHGIDYRLLKDWNSSEIRFVVRKVILGTMNEGLPCASTKDAAITRTPSANLAGGIRPWLSELFQ</sequence>
<dbReference type="EMBL" id="GBRH01210214">
    <property type="protein sequence ID" value="JAD87681.1"/>
    <property type="molecule type" value="Transcribed_RNA"/>
</dbReference>
<organism evidence="1">
    <name type="scientific">Arundo donax</name>
    <name type="common">Giant reed</name>
    <name type="synonym">Donax arundinaceus</name>
    <dbReference type="NCBI Taxonomy" id="35708"/>
    <lineage>
        <taxon>Eukaryota</taxon>
        <taxon>Viridiplantae</taxon>
        <taxon>Streptophyta</taxon>
        <taxon>Embryophyta</taxon>
        <taxon>Tracheophyta</taxon>
        <taxon>Spermatophyta</taxon>
        <taxon>Magnoliopsida</taxon>
        <taxon>Liliopsida</taxon>
        <taxon>Poales</taxon>
        <taxon>Poaceae</taxon>
        <taxon>PACMAD clade</taxon>
        <taxon>Arundinoideae</taxon>
        <taxon>Arundineae</taxon>
        <taxon>Arundo</taxon>
    </lineage>
</organism>
<protein>
    <submittedName>
        <fullName evidence="1">Uncharacterized protein</fullName>
    </submittedName>
</protein>
<reference evidence="1" key="1">
    <citation type="submission" date="2014-09" db="EMBL/GenBank/DDBJ databases">
        <authorList>
            <person name="Magalhaes I.L.F."/>
            <person name="Oliveira U."/>
            <person name="Santos F.R."/>
            <person name="Vidigal T.H.D.A."/>
            <person name="Brescovit A.D."/>
            <person name="Santos A.J."/>
        </authorList>
    </citation>
    <scope>NUCLEOTIDE SEQUENCE</scope>
    <source>
        <tissue evidence="1">Shoot tissue taken approximately 20 cm above the soil surface</tissue>
    </source>
</reference>
<accession>A0A0A9DIR1</accession>
<dbReference type="InterPro" id="IPR052191">
    <property type="entry name" value="tRNA_ntf/polyA_polymerase_I"/>
</dbReference>